<dbReference type="InterPro" id="IPR016161">
    <property type="entry name" value="Ald_DH/histidinol_DH"/>
</dbReference>
<dbReference type="Gene3D" id="3.40.605.10">
    <property type="entry name" value="Aldehyde Dehydrogenase, Chain A, domain 1"/>
    <property type="match status" value="1"/>
</dbReference>
<dbReference type="Pfam" id="PF00171">
    <property type="entry name" value="Aldedh"/>
    <property type="match status" value="1"/>
</dbReference>
<dbReference type="FunFam" id="3.40.605.10:FF:000007">
    <property type="entry name" value="NAD/NADP-dependent betaine aldehyde dehydrogenase"/>
    <property type="match status" value="1"/>
</dbReference>
<dbReference type="EMBL" id="UINC01000113">
    <property type="protein sequence ID" value="SUZ49405.1"/>
    <property type="molecule type" value="Genomic_DNA"/>
</dbReference>
<dbReference type="AlphaFoldDB" id="A0A381N4E2"/>
<protein>
    <recommendedName>
        <fullName evidence="3">Aldehyde dehydrogenase domain-containing protein</fullName>
    </recommendedName>
</protein>
<dbReference type="PANTHER" id="PTHR11699">
    <property type="entry name" value="ALDEHYDE DEHYDROGENASE-RELATED"/>
    <property type="match status" value="1"/>
</dbReference>
<evidence type="ECO:0000256" key="1">
    <source>
        <dbReference type="ARBA" id="ARBA00009986"/>
    </source>
</evidence>
<accession>A0A381N4E2</accession>
<name>A0A381N4E2_9ZZZZ</name>
<dbReference type="GO" id="GO:0016620">
    <property type="term" value="F:oxidoreductase activity, acting on the aldehyde or oxo group of donors, NAD or NADP as acceptor"/>
    <property type="evidence" value="ECO:0007669"/>
    <property type="project" value="InterPro"/>
</dbReference>
<evidence type="ECO:0000259" key="3">
    <source>
        <dbReference type="Pfam" id="PF00171"/>
    </source>
</evidence>
<dbReference type="PROSITE" id="PS00070">
    <property type="entry name" value="ALDEHYDE_DEHYDR_CYS"/>
    <property type="match status" value="1"/>
</dbReference>
<feature type="domain" description="Aldehyde dehydrogenase" evidence="3">
    <location>
        <begin position="15"/>
        <end position="481"/>
    </location>
</feature>
<evidence type="ECO:0000313" key="4">
    <source>
        <dbReference type="EMBL" id="SUZ49405.1"/>
    </source>
</evidence>
<dbReference type="SUPFAM" id="SSF53720">
    <property type="entry name" value="ALDH-like"/>
    <property type="match status" value="1"/>
</dbReference>
<dbReference type="InterPro" id="IPR016162">
    <property type="entry name" value="Ald_DH_N"/>
</dbReference>
<gene>
    <name evidence="4" type="ORF">METZ01_LOCUS2259</name>
</gene>
<feature type="non-terminal residue" evidence="4">
    <location>
        <position position="1"/>
    </location>
</feature>
<reference evidence="4" key="1">
    <citation type="submission" date="2018-05" db="EMBL/GenBank/DDBJ databases">
        <authorList>
            <person name="Lanie J.A."/>
            <person name="Ng W.-L."/>
            <person name="Kazmierczak K.M."/>
            <person name="Andrzejewski T.M."/>
            <person name="Davidsen T.M."/>
            <person name="Wayne K.J."/>
            <person name="Tettelin H."/>
            <person name="Glass J.I."/>
            <person name="Rusch D."/>
            <person name="Podicherti R."/>
            <person name="Tsui H.-C.T."/>
            <person name="Winkler M.E."/>
        </authorList>
    </citation>
    <scope>NUCLEOTIDE SEQUENCE</scope>
</reference>
<dbReference type="Gene3D" id="3.40.309.10">
    <property type="entry name" value="Aldehyde Dehydrogenase, Chain A, domain 2"/>
    <property type="match status" value="1"/>
</dbReference>
<proteinExistence type="inferred from homology"/>
<dbReference type="InterPro" id="IPR016160">
    <property type="entry name" value="Ald_DH_CS_CYS"/>
</dbReference>
<keyword evidence="2" id="KW-0560">Oxidoreductase</keyword>
<feature type="non-terminal residue" evidence="4">
    <location>
        <position position="492"/>
    </location>
</feature>
<dbReference type="InterPro" id="IPR015590">
    <property type="entry name" value="Aldehyde_DH_dom"/>
</dbReference>
<comment type="similarity">
    <text evidence="1">Belongs to the aldehyde dehydrogenase family.</text>
</comment>
<sequence>MKLMRLIDNFIDGSWQSPDSSNRAPNINPADTRETIAEAPLSTSVDVEEAVKAAERAFPGWRATPAPKRGHLLYRVQRKMEERRNELAEALTREEGKTLTESHGEVQRAINVVEFFAAESRRIIGETIPSEFPNNFCYTVREPVGPLALITPWNFPVAIPMWKLAPAIACGNTVVLKPASLTPLSAALIAEIFNECDTPAGVLNIVYGSGRNVGEPLVAHPSIKGVSFTGSNDVGAGLYGTGAARGIKCQCEMGGKNPIIVLDDADLDLAVNSAVQGAYGSTGQRCTATSRAVVVDSIADAFVERVEERVNALVVGNGLEPETDVGPSVDKQQLETVLDFINIGQEEGAQLITGGKLLATEMHKHGFFIEPSLFDHVTSDMRIAQEEIFGPVLSVLRVPDTTTALSVANDVRYGLTASIYTRDISKALTFTDKLQVGIVHVNSPTVGGEAHVPFGGMKATGVGLREMGREAIAFFTELKVVYWDYTGSDRKG</sequence>
<dbReference type="InterPro" id="IPR016163">
    <property type="entry name" value="Ald_DH_C"/>
</dbReference>
<evidence type="ECO:0000256" key="2">
    <source>
        <dbReference type="ARBA" id="ARBA00023002"/>
    </source>
</evidence>
<dbReference type="FunFam" id="3.40.309.10:FF:000012">
    <property type="entry name" value="Betaine aldehyde dehydrogenase"/>
    <property type="match status" value="1"/>
</dbReference>
<organism evidence="4">
    <name type="scientific">marine metagenome</name>
    <dbReference type="NCBI Taxonomy" id="408172"/>
    <lineage>
        <taxon>unclassified sequences</taxon>
        <taxon>metagenomes</taxon>
        <taxon>ecological metagenomes</taxon>
    </lineage>
</organism>